<name>A0A226D0I6_FOLCA</name>
<feature type="signal peptide" evidence="1">
    <location>
        <begin position="1"/>
        <end position="23"/>
    </location>
</feature>
<gene>
    <name evidence="2" type="ORF">Fcan01_26806</name>
</gene>
<evidence type="ECO:0000313" key="2">
    <source>
        <dbReference type="EMBL" id="OXA38384.1"/>
    </source>
</evidence>
<evidence type="ECO:0000256" key="1">
    <source>
        <dbReference type="SAM" id="SignalP"/>
    </source>
</evidence>
<dbReference type="Proteomes" id="UP000198287">
    <property type="component" value="Unassembled WGS sequence"/>
</dbReference>
<dbReference type="AlphaFoldDB" id="A0A226D0I6"/>
<dbReference type="SUPFAM" id="SSF117281">
    <property type="entry name" value="Kelch motif"/>
    <property type="match status" value="1"/>
</dbReference>
<protein>
    <submittedName>
        <fullName evidence="2">Leucine-zipper-like transcriptional regulator 1</fullName>
    </submittedName>
</protein>
<keyword evidence="3" id="KW-1185">Reference proteome</keyword>
<evidence type="ECO:0000313" key="3">
    <source>
        <dbReference type="Proteomes" id="UP000198287"/>
    </source>
</evidence>
<reference evidence="2 3" key="1">
    <citation type="submission" date="2015-12" db="EMBL/GenBank/DDBJ databases">
        <title>The genome of Folsomia candida.</title>
        <authorList>
            <person name="Faddeeva A."/>
            <person name="Derks M.F."/>
            <person name="Anvar Y."/>
            <person name="Smit S."/>
            <person name="Van Straalen N."/>
            <person name="Roelofs D."/>
        </authorList>
    </citation>
    <scope>NUCLEOTIDE SEQUENCE [LARGE SCALE GENOMIC DNA]</scope>
    <source>
        <strain evidence="2 3">VU population</strain>
        <tissue evidence="2">Whole body</tissue>
    </source>
</reference>
<proteinExistence type="predicted"/>
<organism evidence="2 3">
    <name type="scientific">Folsomia candida</name>
    <name type="common">Springtail</name>
    <dbReference type="NCBI Taxonomy" id="158441"/>
    <lineage>
        <taxon>Eukaryota</taxon>
        <taxon>Metazoa</taxon>
        <taxon>Ecdysozoa</taxon>
        <taxon>Arthropoda</taxon>
        <taxon>Hexapoda</taxon>
        <taxon>Collembola</taxon>
        <taxon>Entomobryomorpha</taxon>
        <taxon>Isotomoidea</taxon>
        <taxon>Isotomidae</taxon>
        <taxon>Proisotominae</taxon>
        <taxon>Folsomia</taxon>
    </lineage>
</organism>
<dbReference type="EMBL" id="LNIX01000046">
    <property type="protein sequence ID" value="OXA38384.1"/>
    <property type="molecule type" value="Genomic_DNA"/>
</dbReference>
<dbReference type="Gene3D" id="2.120.10.80">
    <property type="entry name" value="Kelch-type beta propeller"/>
    <property type="match status" value="2"/>
</dbReference>
<comment type="caution">
    <text evidence="2">The sequence shown here is derived from an EMBL/GenBank/DDBJ whole genome shotgun (WGS) entry which is preliminary data.</text>
</comment>
<dbReference type="InterPro" id="IPR015915">
    <property type="entry name" value="Kelch-typ_b-propeller"/>
</dbReference>
<accession>A0A226D0I6</accession>
<feature type="chain" id="PRO_5012511048" evidence="1">
    <location>
        <begin position="24"/>
        <end position="329"/>
    </location>
</feature>
<keyword evidence="1" id="KW-0732">Signal</keyword>
<sequence>MKLLITILSLYLLLDQSSKMVHSQLIATKVAAVLPTRRHATAAHYDPSSDSIYIFGGRQLAGITNDILQFNITSETLTRAKGFLPVSRCDGTTSSDSSGNIYYHGGPNSAEIFKFSTSLQTVEKVAMLPARNSESASVQISPSSEEVLILGGIKARGGVVKFNMDTLEAQQLAPLPINYTVILAVSDGPGSAYIFGNPYTEGEISGEHYVIKMNLTTLETVEIGGATFPSVRDKGAAVWDGSDVYVVGGYGGFPTGIRSDSILKWSPARMEHSIIPVLNFPWAFDRQEFKGASAAFVERLRRIYFFGGMSQNAGSGAYMMYDGIWYIQL</sequence>